<keyword evidence="1" id="KW-0812">Transmembrane</keyword>
<dbReference type="Proteomes" id="UP000077671">
    <property type="component" value="Unassembled WGS sequence"/>
</dbReference>
<keyword evidence="1" id="KW-0472">Membrane</keyword>
<sequence length="191" mass="20395">MSHFLKTPFAVATGLGLASSSYFFFGNLGMVTCGVIKMTTSAKLRHELDINADRAVGLWACMYENGALQFAPTSIVSAVAFLVASHTSSGSARFATVAHQKLASRLLLSASVCSLAIVPFTILVMLPNIKPLIAARDKVKARRSGKEGTVHEGEQADQIIKGIELWKLHNTGRMAIGFVTWVLGMTAALVS</sequence>
<feature type="transmembrane region" description="Helical" evidence="1">
    <location>
        <begin position="106"/>
        <end position="126"/>
    </location>
</feature>
<evidence type="ECO:0000313" key="2">
    <source>
        <dbReference type="EMBL" id="CAD6913118.1"/>
    </source>
</evidence>
<evidence type="ECO:0000313" key="5">
    <source>
        <dbReference type="Proteomes" id="UP000836402"/>
    </source>
</evidence>
<comment type="caution">
    <text evidence="3">The sequence shown here is derived from an EMBL/GenBank/DDBJ whole genome shotgun (WGS) entry which is preliminary data.</text>
</comment>
<evidence type="ECO:0000313" key="3">
    <source>
        <dbReference type="EMBL" id="KAE8254544.1"/>
    </source>
</evidence>
<protein>
    <recommendedName>
        <fullName evidence="6">DUF1772 domain-containing protein</fullName>
    </recommendedName>
</protein>
<dbReference type="Proteomes" id="UP000836402">
    <property type="component" value="Unassembled WGS sequence"/>
</dbReference>
<dbReference type="AlphaFoldDB" id="A0A177VE15"/>
<feature type="transmembrane region" description="Helical" evidence="1">
    <location>
        <begin position="174"/>
        <end position="190"/>
    </location>
</feature>
<reference evidence="3" key="1">
    <citation type="submission" date="2016-04" db="EMBL/GenBank/DDBJ databases">
        <authorList>
            <person name="Nguyen H.D."/>
            <person name="Kesanakurti P."/>
            <person name="Cullis J."/>
            <person name="Levesque C.A."/>
            <person name="Hambleton S."/>
        </authorList>
    </citation>
    <scope>NUCLEOTIDE SEQUENCE</scope>
    <source>
        <strain evidence="3">DAOMC 238032</strain>
    </source>
</reference>
<evidence type="ECO:0000313" key="4">
    <source>
        <dbReference type="Proteomes" id="UP000077671"/>
    </source>
</evidence>
<evidence type="ECO:0008006" key="6">
    <source>
        <dbReference type="Google" id="ProtNLM"/>
    </source>
</evidence>
<reference evidence="2" key="3">
    <citation type="submission" date="2020-10" db="EMBL/GenBank/DDBJ databases">
        <authorList>
            <person name="Sedaghatjoo S."/>
        </authorList>
    </citation>
    <scope>NUCLEOTIDE SEQUENCE</scope>
    <source>
        <strain evidence="2">AZH3</strain>
    </source>
</reference>
<accession>A0A177VE15</accession>
<dbReference type="EMBL" id="CAJHJG010001515">
    <property type="protein sequence ID" value="CAD6913118.1"/>
    <property type="molecule type" value="Genomic_DNA"/>
</dbReference>
<keyword evidence="5" id="KW-1185">Reference proteome</keyword>
<dbReference type="EMBL" id="LWDD02000948">
    <property type="protein sequence ID" value="KAE8254544.1"/>
    <property type="molecule type" value="Genomic_DNA"/>
</dbReference>
<gene>
    <name evidence="3" type="ORF">A4X03_0g5700</name>
    <name evidence="2" type="ORF">JKIAZH3_G5290</name>
</gene>
<feature type="transmembrane region" description="Helical" evidence="1">
    <location>
        <begin position="7"/>
        <end position="25"/>
    </location>
</feature>
<keyword evidence="1" id="KW-1133">Transmembrane helix</keyword>
<dbReference type="Pfam" id="PF08592">
    <property type="entry name" value="Anthrone_oxy"/>
    <property type="match status" value="1"/>
</dbReference>
<reference evidence="3" key="2">
    <citation type="journal article" date="2019" name="IMA Fungus">
        <title>Genome sequencing and comparison of five Tilletia species to identify candidate genes for the detection of regulated species infecting wheat.</title>
        <authorList>
            <person name="Nguyen H.D.T."/>
            <person name="Sultana T."/>
            <person name="Kesanakurti P."/>
            <person name="Hambleton S."/>
        </authorList>
    </citation>
    <scope>NUCLEOTIDE SEQUENCE</scope>
    <source>
        <strain evidence="3">DAOMC 238032</strain>
    </source>
</reference>
<proteinExistence type="predicted"/>
<evidence type="ECO:0000256" key="1">
    <source>
        <dbReference type="SAM" id="Phobius"/>
    </source>
</evidence>
<name>A0A177VE15_9BASI</name>
<dbReference type="InterPro" id="IPR013901">
    <property type="entry name" value="Anthrone_oxy"/>
</dbReference>
<organism evidence="3 4">
    <name type="scientific">Tilletia caries</name>
    <name type="common">wheat bunt fungus</name>
    <dbReference type="NCBI Taxonomy" id="13290"/>
    <lineage>
        <taxon>Eukaryota</taxon>
        <taxon>Fungi</taxon>
        <taxon>Dikarya</taxon>
        <taxon>Basidiomycota</taxon>
        <taxon>Ustilaginomycotina</taxon>
        <taxon>Exobasidiomycetes</taxon>
        <taxon>Tilletiales</taxon>
        <taxon>Tilletiaceae</taxon>
        <taxon>Tilletia</taxon>
    </lineage>
</organism>